<gene>
    <name evidence="3" type="ORF">D1Z90_04675</name>
</gene>
<organism evidence="3 4">
    <name type="scientific">Motilimonas pumila</name>
    <dbReference type="NCBI Taxonomy" id="2303987"/>
    <lineage>
        <taxon>Bacteria</taxon>
        <taxon>Pseudomonadati</taxon>
        <taxon>Pseudomonadota</taxon>
        <taxon>Gammaproteobacteria</taxon>
        <taxon>Alteromonadales</taxon>
        <taxon>Alteromonadales genera incertae sedis</taxon>
        <taxon>Motilimonas</taxon>
    </lineage>
</organism>
<dbReference type="EMBL" id="QZCH01000003">
    <property type="protein sequence ID" value="RJG49942.1"/>
    <property type="molecule type" value="Genomic_DNA"/>
</dbReference>
<evidence type="ECO:0000313" key="3">
    <source>
        <dbReference type="EMBL" id="RJG49942.1"/>
    </source>
</evidence>
<dbReference type="PANTHER" id="PTHR38834">
    <property type="entry name" value="PERIPLASMIC SUBSTRATE BINDING PROTEIN FAMILY 3"/>
    <property type="match status" value="1"/>
</dbReference>
<sequence length="252" mass="28639">MRLTRRLIYFFSLLISTHCWAQAKLIDVYTIDFPPYIIADEQQPNHVVGIIPDLLNLVFQRLDVEPTYHATSWARAFHFTTKANGVGLIPTMKVAERLEWLHYPATPLLYLKPHIITTPDNNGIHFDGDLKQLATLKVGKLRQARVAPEFDQALAEGVFKVVLRNNTDSLVKSLYTDRIDVITADHRQAAYYSKQMGNQVPRIVGPALGEVPIYIAFNKQQVDQAWVDKFDGQLKQVLAKGALAQIEARYLD</sequence>
<accession>A0A418YHU8</accession>
<reference evidence="3 4" key="2">
    <citation type="submission" date="2019-01" db="EMBL/GenBank/DDBJ databases">
        <title>Motilimonas pumilus sp. nov., isolated from the gut of sea cucumber (Apostichopus japonicus).</title>
        <authorList>
            <person name="Wang F.-Q."/>
            <person name="Ren L.-H."/>
            <person name="Lin Y.-W."/>
            <person name="Sun G.-H."/>
            <person name="Du Z.-J."/>
            <person name="Zhao J.-X."/>
            <person name="Liu X.-J."/>
            <person name="Liu L.-J."/>
        </authorList>
    </citation>
    <scope>NUCLEOTIDE SEQUENCE [LARGE SCALE GENOMIC DNA]</scope>
    <source>
        <strain evidence="3 4">PLHSC7-2</strain>
    </source>
</reference>
<dbReference type="AlphaFoldDB" id="A0A418YHU8"/>
<dbReference type="Proteomes" id="UP000283255">
    <property type="component" value="Unassembled WGS sequence"/>
</dbReference>
<proteinExistence type="predicted"/>
<evidence type="ECO:0000256" key="1">
    <source>
        <dbReference type="SAM" id="SignalP"/>
    </source>
</evidence>
<dbReference type="PANTHER" id="PTHR38834:SF3">
    <property type="entry name" value="SOLUTE-BINDING PROTEIN FAMILY 3_N-TERMINAL DOMAIN-CONTAINING PROTEIN"/>
    <property type="match status" value="1"/>
</dbReference>
<evidence type="ECO:0000259" key="2">
    <source>
        <dbReference type="Pfam" id="PF00497"/>
    </source>
</evidence>
<feature type="chain" id="PRO_5019552097" description="Solute-binding protein family 3/N-terminal domain-containing protein" evidence="1">
    <location>
        <begin position="22"/>
        <end position="252"/>
    </location>
</feature>
<reference evidence="3 4" key="1">
    <citation type="submission" date="2018-09" db="EMBL/GenBank/DDBJ databases">
        <authorList>
            <person name="Wang F."/>
        </authorList>
    </citation>
    <scope>NUCLEOTIDE SEQUENCE [LARGE SCALE GENOMIC DNA]</scope>
    <source>
        <strain evidence="3 4">PLHSC7-2</strain>
    </source>
</reference>
<dbReference type="OrthoDB" id="5296159at2"/>
<dbReference type="InterPro" id="IPR001638">
    <property type="entry name" value="Solute-binding_3/MltF_N"/>
</dbReference>
<name>A0A418YHU8_9GAMM</name>
<keyword evidence="1" id="KW-0732">Signal</keyword>
<keyword evidence="4" id="KW-1185">Reference proteome</keyword>
<dbReference type="Pfam" id="PF00497">
    <property type="entry name" value="SBP_bac_3"/>
    <property type="match status" value="1"/>
</dbReference>
<feature type="domain" description="Solute-binding protein family 3/N-terminal" evidence="2">
    <location>
        <begin position="31"/>
        <end position="251"/>
    </location>
</feature>
<dbReference type="Gene3D" id="3.40.190.10">
    <property type="entry name" value="Periplasmic binding protein-like II"/>
    <property type="match status" value="2"/>
</dbReference>
<dbReference type="RefSeq" id="WP_119909588.1">
    <property type="nucleotide sequence ID" value="NZ_QZCH01000003.1"/>
</dbReference>
<comment type="caution">
    <text evidence="3">The sequence shown here is derived from an EMBL/GenBank/DDBJ whole genome shotgun (WGS) entry which is preliminary data.</text>
</comment>
<feature type="signal peptide" evidence="1">
    <location>
        <begin position="1"/>
        <end position="21"/>
    </location>
</feature>
<dbReference type="SUPFAM" id="SSF53850">
    <property type="entry name" value="Periplasmic binding protein-like II"/>
    <property type="match status" value="1"/>
</dbReference>
<protein>
    <recommendedName>
        <fullName evidence="2">Solute-binding protein family 3/N-terminal domain-containing protein</fullName>
    </recommendedName>
</protein>
<evidence type="ECO:0000313" key="4">
    <source>
        <dbReference type="Proteomes" id="UP000283255"/>
    </source>
</evidence>